<evidence type="ECO:0000313" key="4">
    <source>
        <dbReference type="RefSeq" id="XP_018459778.1"/>
    </source>
</evidence>
<proteinExistence type="predicted"/>
<dbReference type="GeneID" id="108830683"/>
<dbReference type="KEGG" id="rsz:108830683"/>
<evidence type="ECO:0000259" key="2">
    <source>
        <dbReference type="Pfam" id="PF24747"/>
    </source>
</evidence>
<name>A0A6J0LIM0_RAPSA</name>
<dbReference type="PANTHER" id="PTHR33177:SF23">
    <property type="entry name" value="GENOME ASSEMBLY, CHROMOSOME: A04"/>
    <property type="match status" value="1"/>
</dbReference>
<sequence>MRNKNGKRVRVEPSGRAAESVVAKHRFGRRSPSSSTSSLASSCLSTMEEMKEEVASSWIEEPPVMVVTGCRRCFMYVLVSQARLCCPKCKCNDLILF</sequence>
<feature type="region of interest" description="Disordered" evidence="1">
    <location>
        <begin position="1"/>
        <end position="41"/>
    </location>
</feature>
<dbReference type="Pfam" id="PF24747">
    <property type="entry name" value="Zn-ribbon_GIR1"/>
    <property type="match status" value="1"/>
</dbReference>
<evidence type="ECO:0000256" key="1">
    <source>
        <dbReference type="SAM" id="MobiDB-lite"/>
    </source>
</evidence>
<dbReference type="InterPro" id="IPR055281">
    <property type="entry name" value="GIR1-2/SIED1"/>
</dbReference>
<evidence type="ECO:0000313" key="3">
    <source>
        <dbReference type="Proteomes" id="UP000504610"/>
    </source>
</evidence>
<dbReference type="Proteomes" id="UP000504610">
    <property type="component" value="Chromosome 6"/>
</dbReference>
<keyword evidence="3" id="KW-1185">Reference proteome</keyword>
<dbReference type="InterPro" id="IPR056440">
    <property type="entry name" value="Zn-ribbon_GIR1"/>
</dbReference>
<dbReference type="AlphaFoldDB" id="A0A6J0LIM0"/>
<reference evidence="3" key="1">
    <citation type="journal article" date="2019" name="Database">
        <title>The radish genome database (RadishGD): an integrated information resource for radish genomics.</title>
        <authorList>
            <person name="Yu H.J."/>
            <person name="Baek S."/>
            <person name="Lee Y.J."/>
            <person name="Cho A."/>
            <person name="Mun J.H."/>
        </authorList>
    </citation>
    <scope>NUCLEOTIDE SEQUENCE [LARGE SCALE GENOMIC DNA]</scope>
    <source>
        <strain evidence="3">cv. WK10039</strain>
    </source>
</reference>
<dbReference type="RefSeq" id="XP_018459778.1">
    <property type="nucleotide sequence ID" value="XM_018604276.2"/>
</dbReference>
<organism evidence="3 4">
    <name type="scientific">Raphanus sativus</name>
    <name type="common">Radish</name>
    <name type="synonym">Raphanus raphanistrum var. sativus</name>
    <dbReference type="NCBI Taxonomy" id="3726"/>
    <lineage>
        <taxon>Eukaryota</taxon>
        <taxon>Viridiplantae</taxon>
        <taxon>Streptophyta</taxon>
        <taxon>Embryophyta</taxon>
        <taxon>Tracheophyta</taxon>
        <taxon>Spermatophyta</taxon>
        <taxon>Magnoliopsida</taxon>
        <taxon>eudicotyledons</taxon>
        <taxon>Gunneridae</taxon>
        <taxon>Pentapetalae</taxon>
        <taxon>rosids</taxon>
        <taxon>malvids</taxon>
        <taxon>Brassicales</taxon>
        <taxon>Brassicaceae</taxon>
        <taxon>Brassiceae</taxon>
        <taxon>Raphanus</taxon>
    </lineage>
</organism>
<dbReference type="OrthoDB" id="779180at2759"/>
<gene>
    <name evidence="4" type="primary">LOC108830683</name>
</gene>
<protein>
    <submittedName>
        <fullName evidence="4">Protein GL2-INTERACTING REPRESSOR 2</fullName>
    </submittedName>
</protein>
<feature type="compositionally biased region" description="Low complexity" evidence="1">
    <location>
        <begin position="31"/>
        <end position="41"/>
    </location>
</feature>
<dbReference type="PANTHER" id="PTHR33177">
    <property type="entry name" value="PUTATIVE-RELATED"/>
    <property type="match status" value="1"/>
</dbReference>
<reference evidence="4" key="2">
    <citation type="submission" date="2025-08" db="UniProtKB">
        <authorList>
            <consortium name="RefSeq"/>
        </authorList>
    </citation>
    <scope>IDENTIFICATION</scope>
    <source>
        <tissue evidence="4">Leaf</tissue>
    </source>
</reference>
<feature type="domain" description="GIR1-like zinc ribbon" evidence="2">
    <location>
        <begin position="65"/>
        <end position="94"/>
    </location>
</feature>
<accession>A0A6J0LIM0</accession>